<reference evidence="6 7" key="2">
    <citation type="submission" date="2013-02" db="EMBL/GenBank/DDBJ databases">
        <title>The Genome Sequence of Plasmodium falciparum MaliPS096_E11.</title>
        <authorList>
            <consortium name="The Broad Institute Genome Sequencing Platform"/>
            <consortium name="The Broad Institute Genome Sequencing Center for Infectious Disease"/>
            <person name="Neafsey D."/>
            <person name="Cheeseman I."/>
            <person name="Volkman S."/>
            <person name="Adams J."/>
            <person name="Walker B."/>
            <person name="Young S.K."/>
            <person name="Zeng Q."/>
            <person name="Gargeya S."/>
            <person name="Fitzgerald M."/>
            <person name="Haas B."/>
            <person name="Abouelleil A."/>
            <person name="Alvarado L."/>
            <person name="Arachchi H.M."/>
            <person name="Berlin A.M."/>
            <person name="Chapman S.B."/>
            <person name="Dewar J."/>
            <person name="Goldberg J."/>
            <person name="Griggs A."/>
            <person name="Gujja S."/>
            <person name="Hansen M."/>
            <person name="Howarth C."/>
            <person name="Imamovic A."/>
            <person name="Larimer J."/>
            <person name="McCowan C."/>
            <person name="Murphy C."/>
            <person name="Neiman D."/>
            <person name="Pearson M."/>
            <person name="Priest M."/>
            <person name="Roberts A."/>
            <person name="Saif S."/>
            <person name="Shea T."/>
            <person name="Sisk P."/>
            <person name="Sykes S."/>
            <person name="Wortman J."/>
            <person name="Nusbaum C."/>
            <person name="Birren B."/>
        </authorList>
    </citation>
    <scope>NUCLEOTIDE SEQUENCE [LARGE SCALE GENOMIC DNA]</scope>
    <source>
        <strain evidence="6 7">MaliPS096_E11</strain>
    </source>
</reference>
<keyword evidence="4" id="KW-0539">Nucleus</keyword>
<comment type="similarity">
    <text evidence="2">Belongs to the histone-like Alba family.</text>
</comment>
<dbReference type="Gene3D" id="3.30.110.20">
    <property type="entry name" value="Alba-like domain"/>
    <property type="match status" value="1"/>
</dbReference>
<dbReference type="PANTHER" id="PTHR13516:SF4">
    <property type="entry name" value="FI09323P"/>
    <property type="match status" value="1"/>
</dbReference>
<dbReference type="InterPro" id="IPR002775">
    <property type="entry name" value="DNA/RNA-bd_Alba-like"/>
</dbReference>
<dbReference type="GO" id="GO:0005634">
    <property type="term" value="C:nucleus"/>
    <property type="evidence" value="ECO:0007669"/>
    <property type="project" value="UniProtKB-SubCell"/>
</dbReference>
<evidence type="ECO:0000313" key="6">
    <source>
        <dbReference type="EMBL" id="ETW47401.1"/>
    </source>
</evidence>
<evidence type="ECO:0000256" key="3">
    <source>
        <dbReference type="ARBA" id="ARBA00022884"/>
    </source>
</evidence>
<feature type="domain" description="DNA/RNA-binding protein Alba-like" evidence="5">
    <location>
        <begin position="13"/>
        <end position="74"/>
    </location>
</feature>
<dbReference type="OrthoDB" id="424402at2759"/>
<evidence type="ECO:0000256" key="4">
    <source>
        <dbReference type="ARBA" id="ARBA00023242"/>
    </source>
</evidence>
<dbReference type="GO" id="GO:0003723">
    <property type="term" value="F:RNA binding"/>
    <property type="evidence" value="ECO:0007669"/>
    <property type="project" value="UniProtKB-KW"/>
</dbReference>
<evidence type="ECO:0000256" key="2">
    <source>
        <dbReference type="ARBA" id="ARBA00008018"/>
    </source>
</evidence>
<evidence type="ECO:0000259" key="5">
    <source>
        <dbReference type="Pfam" id="PF01918"/>
    </source>
</evidence>
<evidence type="ECO:0000256" key="1">
    <source>
        <dbReference type="ARBA" id="ARBA00004123"/>
    </source>
</evidence>
<evidence type="ECO:0000313" key="7">
    <source>
        <dbReference type="Proteomes" id="UP000030699"/>
    </source>
</evidence>
<dbReference type="InterPro" id="IPR051958">
    <property type="entry name" value="Alba-like_NAB"/>
</dbReference>
<dbReference type="AlphaFoldDB" id="A0A024WLM3"/>
<accession>A0A024WLM3</accession>
<dbReference type="Proteomes" id="UP000030699">
    <property type="component" value="Unassembled WGS sequence"/>
</dbReference>
<reference evidence="6 7" key="1">
    <citation type="submission" date="2013-02" db="EMBL/GenBank/DDBJ databases">
        <title>The Genome Annotation of Plasmodium falciparum MaliPS096_E11.</title>
        <authorList>
            <consortium name="The Broad Institute Genome Sequencing Platform"/>
            <consortium name="The Broad Institute Genome Sequencing Center for Infectious Disease"/>
            <person name="Neafsey D."/>
            <person name="Hoffman S."/>
            <person name="Volkman S."/>
            <person name="Rosenthal P."/>
            <person name="Walker B."/>
            <person name="Young S.K."/>
            <person name="Zeng Q."/>
            <person name="Gargeya S."/>
            <person name="Fitzgerald M."/>
            <person name="Haas B."/>
            <person name="Abouelleil A."/>
            <person name="Allen A.W."/>
            <person name="Alvarado L."/>
            <person name="Arachchi H.M."/>
            <person name="Berlin A.M."/>
            <person name="Chapman S.B."/>
            <person name="Gainer-Dewar J."/>
            <person name="Goldberg J."/>
            <person name="Griggs A."/>
            <person name="Gujja S."/>
            <person name="Hansen M."/>
            <person name="Howarth C."/>
            <person name="Imamovic A."/>
            <person name="Ireland A."/>
            <person name="Larimer J."/>
            <person name="McCowan C."/>
            <person name="Murphy C."/>
            <person name="Pearson M."/>
            <person name="Poon T.W."/>
            <person name="Priest M."/>
            <person name="Roberts A."/>
            <person name="Saif S."/>
            <person name="Shea T."/>
            <person name="Sisk P."/>
            <person name="Sykes S."/>
            <person name="Wortman J."/>
            <person name="Nusbaum C."/>
            <person name="Birren B."/>
        </authorList>
    </citation>
    <scope>NUCLEOTIDE SEQUENCE [LARGE SCALE GENOMIC DNA]</scope>
    <source>
        <strain evidence="6 7">MaliPS096_E11</strain>
    </source>
</reference>
<dbReference type="EMBL" id="KI925611">
    <property type="protein sequence ID" value="ETW47401.1"/>
    <property type="molecule type" value="Genomic_DNA"/>
</dbReference>
<protein>
    <recommendedName>
        <fullName evidence="5">DNA/RNA-binding protein Alba-like domain-containing protein</fullName>
    </recommendedName>
</protein>
<comment type="subcellular location">
    <subcellularLocation>
        <location evidence="1">Nucleus</location>
    </subcellularLocation>
</comment>
<sequence length="118" mass="13654">MPGSTKSDTKLENEIRISYKSDALDYVYKAIVLFETYDEIILSGVGKAISSVVNVAEMVKRRAKGLHQFTKLYEKEHIEEEDVVVIDLDHIEETIMKHPCGIIEDMKKEINEQYFSRK</sequence>
<dbReference type="InterPro" id="IPR036882">
    <property type="entry name" value="Alba-like_dom_sf"/>
</dbReference>
<organism evidence="6 7">
    <name type="scientific">Plasmodium falciparum MaliPS096_E11</name>
    <dbReference type="NCBI Taxonomy" id="1036727"/>
    <lineage>
        <taxon>Eukaryota</taxon>
        <taxon>Sar</taxon>
        <taxon>Alveolata</taxon>
        <taxon>Apicomplexa</taxon>
        <taxon>Aconoidasida</taxon>
        <taxon>Haemosporida</taxon>
        <taxon>Plasmodiidae</taxon>
        <taxon>Plasmodium</taxon>
        <taxon>Plasmodium (Laverania)</taxon>
    </lineage>
</organism>
<dbReference type="PANTHER" id="PTHR13516">
    <property type="entry name" value="RIBONUCLEASE P SUBUNIT P25"/>
    <property type="match status" value="1"/>
</dbReference>
<dbReference type="Pfam" id="PF01918">
    <property type="entry name" value="Alba"/>
    <property type="match status" value="1"/>
</dbReference>
<proteinExistence type="inferred from homology"/>
<keyword evidence="3" id="KW-0694">RNA-binding</keyword>
<dbReference type="SUPFAM" id="SSF82704">
    <property type="entry name" value="AlbA-like"/>
    <property type="match status" value="1"/>
</dbReference>
<name>A0A024WLM3_PLAFA</name>
<gene>
    <name evidence="6" type="ORF">PFMALIP_04580</name>
</gene>